<dbReference type="Pfam" id="PF13413">
    <property type="entry name" value="HTH_25"/>
    <property type="match status" value="1"/>
</dbReference>
<dbReference type="InterPro" id="IPR001387">
    <property type="entry name" value="Cro/C1-type_HTH"/>
</dbReference>
<gene>
    <name evidence="4" type="ORF">AAF454_01615</name>
</gene>
<keyword evidence="2" id="KW-1133">Transmembrane helix</keyword>
<evidence type="ECO:0000259" key="3">
    <source>
        <dbReference type="PROSITE" id="PS50943"/>
    </source>
</evidence>
<organism evidence="4 5">
    <name type="scientific">Kurthia gibsonii</name>
    <dbReference type="NCBI Taxonomy" id="33946"/>
    <lineage>
        <taxon>Bacteria</taxon>
        <taxon>Bacillati</taxon>
        <taxon>Bacillota</taxon>
        <taxon>Bacilli</taxon>
        <taxon>Bacillales</taxon>
        <taxon>Caryophanaceae</taxon>
        <taxon>Kurthia</taxon>
    </lineage>
</organism>
<keyword evidence="2" id="KW-0472">Membrane</keyword>
<dbReference type="EMBL" id="JBCEWA010000001">
    <property type="protein sequence ID" value="MEL5987118.1"/>
    <property type="molecule type" value="Genomic_DNA"/>
</dbReference>
<comment type="caution">
    <text evidence="4">The sequence shown here is derived from an EMBL/GenBank/DDBJ whole genome shotgun (WGS) entry which is preliminary data.</text>
</comment>
<proteinExistence type="predicted"/>
<dbReference type="Pfam" id="PF13464">
    <property type="entry name" value="RodZ_C"/>
    <property type="match status" value="1"/>
</dbReference>
<dbReference type="InterPro" id="IPR050400">
    <property type="entry name" value="Bact_Cytoskel_RodZ"/>
</dbReference>
<evidence type="ECO:0000256" key="1">
    <source>
        <dbReference type="SAM" id="MobiDB-lite"/>
    </source>
</evidence>
<evidence type="ECO:0000313" key="4">
    <source>
        <dbReference type="EMBL" id="MEL5987118.1"/>
    </source>
</evidence>
<dbReference type="InterPro" id="IPR025194">
    <property type="entry name" value="RodZ-like_C"/>
</dbReference>
<feature type="region of interest" description="Disordered" evidence="1">
    <location>
        <begin position="83"/>
        <end position="113"/>
    </location>
</feature>
<dbReference type="CDD" id="cd00093">
    <property type="entry name" value="HTH_XRE"/>
    <property type="match status" value="1"/>
</dbReference>
<dbReference type="RefSeq" id="WP_068454688.1">
    <property type="nucleotide sequence ID" value="NZ_JBBCRB010000001.1"/>
</dbReference>
<dbReference type="Gene3D" id="1.10.260.40">
    <property type="entry name" value="lambda repressor-like DNA-binding domains"/>
    <property type="match status" value="1"/>
</dbReference>
<accession>A0ABU9LHF7</accession>
<keyword evidence="5" id="KW-1185">Reference proteome</keyword>
<feature type="region of interest" description="Disordered" evidence="1">
    <location>
        <begin position="147"/>
        <end position="201"/>
    </location>
</feature>
<reference evidence="4 5" key="1">
    <citation type="submission" date="2024-04" db="EMBL/GenBank/DDBJ databases">
        <authorList>
            <person name="Wu Y.S."/>
            <person name="Zhang L."/>
        </authorList>
    </citation>
    <scope>NUCLEOTIDE SEQUENCE [LARGE SCALE GENOMIC DNA]</scope>
    <source>
        <strain evidence="4 5">KG-01</strain>
    </source>
</reference>
<dbReference type="Proteomes" id="UP001398420">
    <property type="component" value="Unassembled WGS sequence"/>
</dbReference>
<keyword evidence="2" id="KW-0812">Transmembrane</keyword>
<dbReference type="SUPFAM" id="SSF47413">
    <property type="entry name" value="lambda repressor-like DNA-binding domains"/>
    <property type="match status" value="1"/>
</dbReference>
<name>A0ABU9LHF7_9BACL</name>
<evidence type="ECO:0000256" key="2">
    <source>
        <dbReference type="SAM" id="Phobius"/>
    </source>
</evidence>
<evidence type="ECO:0000313" key="5">
    <source>
        <dbReference type="Proteomes" id="UP001398420"/>
    </source>
</evidence>
<dbReference type="PROSITE" id="PS50943">
    <property type="entry name" value="HTH_CROC1"/>
    <property type="match status" value="1"/>
</dbReference>
<dbReference type="PANTHER" id="PTHR34475:SF1">
    <property type="entry name" value="CYTOSKELETON PROTEIN RODZ"/>
    <property type="match status" value="1"/>
</dbReference>
<sequence>MTELGARLKEARIAKGYSLDDLQEKTKIQKRYLSAIEEGNYGVMPGTFYVRAFIKQYAEAVDLDATELLETYKTELPTNKTAETLGSGVSIQKGDQVSGNKRRSNVARSSGPNKKFGDVMPKFVVALFIVVIIAGFAFLMLKQPSNTVEEPKETPKTQENTNVDTSKNNATDATDKKEETKKEETKKEEQPKQKLSDGEVSADNITTTYTLSGTKKFSIRVDVTGENWVGITDENGTTLGESGMFAAGDQIKENAKGKKSVRIRLGAAANGKVFVNGEEVKFVTSPSEQPTQNIVIKLAEEE</sequence>
<dbReference type="PANTHER" id="PTHR34475">
    <property type="match status" value="1"/>
</dbReference>
<feature type="compositionally biased region" description="Polar residues" evidence="1">
    <location>
        <begin position="83"/>
        <end position="99"/>
    </location>
</feature>
<feature type="domain" description="HTH cro/C1-type" evidence="3">
    <location>
        <begin position="8"/>
        <end position="41"/>
    </location>
</feature>
<dbReference type="SMART" id="SM00530">
    <property type="entry name" value="HTH_XRE"/>
    <property type="match status" value="1"/>
</dbReference>
<feature type="compositionally biased region" description="Basic and acidic residues" evidence="1">
    <location>
        <begin position="173"/>
        <end position="197"/>
    </location>
</feature>
<feature type="transmembrane region" description="Helical" evidence="2">
    <location>
        <begin position="123"/>
        <end position="141"/>
    </location>
</feature>
<feature type="compositionally biased region" description="Polar residues" evidence="1">
    <location>
        <begin position="157"/>
        <end position="172"/>
    </location>
</feature>
<dbReference type="InterPro" id="IPR010982">
    <property type="entry name" value="Lambda_DNA-bd_dom_sf"/>
</dbReference>
<protein>
    <submittedName>
        <fullName evidence="4">RodZ domain-containing protein</fullName>
    </submittedName>
</protein>